<sequence length="143" mass="15874">MIQRLPQIAPWRNEWGRPGDMAFIAIDTITKKRLGAIWCRLFPEASDFVPGFCSSNIPNLGIAVDTYARHRGIGGSLLRSLKQAAYQQGYTALSLGVTAKNPARFLYERHGFKTQNVPAYPDPITMLVDLGAKADKSYKNSIC</sequence>
<evidence type="ECO:0000313" key="3">
    <source>
        <dbReference type="Proteomes" id="UP000326912"/>
    </source>
</evidence>
<dbReference type="Proteomes" id="UP000326912">
    <property type="component" value="Unassembled WGS sequence"/>
</dbReference>
<dbReference type="AlphaFoldDB" id="A0A5J4KST0"/>
<dbReference type="CDD" id="cd04301">
    <property type="entry name" value="NAT_SF"/>
    <property type="match status" value="1"/>
</dbReference>
<name>A0A5J4KST0_9CHLR</name>
<gene>
    <name evidence="2" type="ORF">KDW_48950</name>
</gene>
<dbReference type="PROSITE" id="PS51186">
    <property type="entry name" value="GNAT"/>
    <property type="match status" value="1"/>
</dbReference>
<evidence type="ECO:0000259" key="1">
    <source>
        <dbReference type="PROSITE" id="PS51186"/>
    </source>
</evidence>
<comment type="caution">
    <text evidence="2">The sequence shown here is derived from an EMBL/GenBank/DDBJ whole genome shotgun (WGS) entry which is preliminary data.</text>
</comment>
<dbReference type="RefSeq" id="WP_162005563.1">
    <property type="nucleotide sequence ID" value="NZ_BKZW01000002.1"/>
</dbReference>
<dbReference type="SUPFAM" id="SSF55729">
    <property type="entry name" value="Acyl-CoA N-acyltransferases (Nat)"/>
    <property type="match status" value="1"/>
</dbReference>
<dbReference type="Gene3D" id="3.40.630.30">
    <property type="match status" value="1"/>
</dbReference>
<keyword evidence="3" id="KW-1185">Reference proteome</keyword>
<dbReference type="Pfam" id="PF13508">
    <property type="entry name" value="Acetyltransf_7"/>
    <property type="match status" value="1"/>
</dbReference>
<accession>A0A5J4KST0</accession>
<dbReference type="EMBL" id="BKZW01000002">
    <property type="protein sequence ID" value="GER90733.1"/>
    <property type="molecule type" value="Genomic_DNA"/>
</dbReference>
<dbReference type="InterPro" id="IPR000182">
    <property type="entry name" value="GNAT_dom"/>
</dbReference>
<feature type="domain" description="N-acetyltransferase" evidence="1">
    <location>
        <begin position="1"/>
        <end position="131"/>
    </location>
</feature>
<organism evidence="2 3">
    <name type="scientific">Dictyobacter vulcani</name>
    <dbReference type="NCBI Taxonomy" id="2607529"/>
    <lineage>
        <taxon>Bacteria</taxon>
        <taxon>Bacillati</taxon>
        <taxon>Chloroflexota</taxon>
        <taxon>Ktedonobacteria</taxon>
        <taxon>Ktedonobacterales</taxon>
        <taxon>Dictyobacteraceae</taxon>
        <taxon>Dictyobacter</taxon>
    </lineage>
</organism>
<evidence type="ECO:0000313" key="2">
    <source>
        <dbReference type="EMBL" id="GER90733.1"/>
    </source>
</evidence>
<dbReference type="InterPro" id="IPR016181">
    <property type="entry name" value="Acyl_CoA_acyltransferase"/>
</dbReference>
<reference evidence="2 3" key="1">
    <citation type="submission" date="2019-10" db="EMBL/GenBank/DDBJ databases">
        <title>Dictyobacter vulcani sp. nov., within the class Ktedonobacteria, isolated from soil of volcanic Mt. Zao.</title>
        <authorList>
            <person name="Zheng Y."/>
            <person name="Wang C.M."/>
            <person name="Sakai Y."/>
            <person name="Abe K."/>
            <person name="Yokota A."/>
            <person name="Yabe S."/>
        </authorList>
    </citation>
    <scope>NUCLEOTIDE SEQUENCE [LARGE SCALE GENOMIC DNA]</scope>
    <source>
        <strain evidence="2 3">W12</strain>
    </source>
</reference>
<proteinExistence type="predicted"/>
<protein>
    <recommendedName>
        <fullName evidence="1">N-acetyltransferase domain-containing protein</fullName>
    </recommendedName>
</protein>
<dbReference type="GO" id="GO:0016747">
    <property type="term" value="F:acyltransferase activity, transferring groups other than amino-acyl groups"/>
    <property type="evidence" value="ECO:0007669"/>
    <property type="project" value="InterPro"/>
</dbReference>